<dbReference type="EMBL" id="JAYMYS010000004">
    <property type="protein sequence ID" value="KAK7395276.1"/>
    <property type="molecule type" value="Genomic_DNA"/>
</dbReference>
<evidence type="ECO:0000259" key="5">
    <source>
        <dbReference type="Pfam" id="PF13962"/>
    </source>
</evidence>
<keyword evidence="4" id="KW-1133">Transmembrane helix</keyword>
<sequence length="735" mass="83881">MAAGSKLFTFPDKIVEAQKAAVAKNWESLKDIFKDKKLLFEKVDLFGNTVIHAAVRANQKQLLKDLLNLLTPHEQLQALRKPNDERNTPLHEAVLLNDPVMVDMIMERISAAKDIWTSSLEQANDSNEIPPSLEQANDSNETPPFRAAKHGKLSVLKHLHAKYGPLTKQKHLKPAEFLNKKRPIIHTCVLTFKFGVAIWLLKNVDKSLAKEKLANLGQEREEIQEVTSLKLLSRMPMAFKSTETLKMGFTKLLLYNLLPEDGYESEVEEDAEVKVQVNRPNDTEEGSQPDDGNKRTTKSKVAVILSRVNHAFWKRATGLGYIKQIWKQKKKHKFAERLVKLLLENEHSWKNFPPLIGNMAIEISPDFPSNVTQKREHIELKDRVRKEEREKKLLRKWKQEGEKHLDKREKAQESEEKHLAKKTKGMWETPLLLAAASGIVEVVKQIVDKYPEAISYVNEDGLNILHVAITHRQSRIYEYIESSPAFASLKPRISKYKRTILHQAASMDYYREEALAGVAYQLQSELEWYHKVQVELPRQYLMHADENGLTAGDLLDIDHAKMHDEAKQWMKETAQSCSTVAVLIAGVVFAAAYAIPGEKAKKGSPAFRIFTIMDVVALATSLASVVMFLSILTSSFELWDFHKSLPRKLKWGFSFLFIALITTMLSFAATILLIIHMEGNKNTTTLAYSLAFVVVSLFGLTQFPLYKMLEDLYKNFKNVKKRHGKKIRGSSLIFH</sequence>
<accession>A0AAN9XK89</accession>
<keyword evidence="4" id="KW-0472">Membrane</keyword>
<dbReference type="Pfam" id="PF13962">
    <property type="entry name" value="PGG"/>
    <property type="match status" value="1"/>
</dbReference>
<evidence type="ECO:0000313" key="6">
    <source>
        <dbReference type="EMBL" id="KAK7395276.1"/>
    </source>
</evidence>
<dbReference type="GO" id="GO:0005886">
    <property type="term" value="C:plasma membrane"/>
    <property type="evidence" value="ECO:0007669"/>
    <property type="project" value="UniProtKB-SubCell"/>
</dbReference>
<keyword evidence="7" id="KW-1185">Reference proteome</keyword>
<dbReference type="SMART" id="SM00248">
    <property type="entry name" value="ANK"/>
    <property type="match status" value="5"/>
</dbReference>
<evidence type="ECO:0000256" key="2">
    <source>
        <dbReference type="SAM" id="Coils"/>
    </source>
</evidence>
<feature type="region of interest" description="Disordered" evidence="3">
    <location>
        <begin position="269"/>
        <end position="298"/>
    </location>
</feature>
<evidence type="ECO:0000256" key="4">
    <source>
        <dbReference type="SAM" id="Phobius"/>
    </source>
</evidence>
<evidence type="ECO:0000256" key="1">
    <source>
        <dbReference type="ARBA" id="ARBA00004413"/>
    </source>
</evidence>
<gene>
    <name evidence="6" type="ORF">VNO78_15827</name>
</gene>
<evidence type="ECO:0000313" key="7">
    <source>
        <dbReference type="Proteomes" id="UP001386955"/>
    </source>
</evidence>
<dbReference type="InterPro" id="IPR026961">
    <property type="entry name" value="PGG_dom"/>
</dbReference>
<feature type="transmembrane region" description="Helical" evidence="4">
    <location>
        <begin position="578"/>
        <end position="595"/>
    </location>
</feature>
<feature type="transmembrane region" description="Helical" evidence="4">
    <location>
        <begin position="686"/>
        <end position="706"/>
    </location>
</feature>
<reference evidence="6 7" key="1">
    <citation type="submission" date="2024-01" db="EMBL/GenBank/DDBJ databases">
        <title>The genomes of 5 underutilized Papilionoideae crops provide insights into root nodulation and disease resistanc.</title>
        <authorList>
            <person name="Jiang F."/>
        </authorList>
    </citation>
    <scope>NUCLEOTIDE SEQUENCE [LARGE SCALE GENOMIC DNA]</scope>
    <source>
        <strain evidence="6">DUOXIRENSHENG_FW03</strain>
        <tissue evidence="6">Leaves</tissue>
    </source>
</reference>
<comment type="caution">
    <text evidence="6">The sequence shown here is derived from an EMBL/GenBank/DDBJ whole genome shotgun (WGS) entry which is preliminary data.</text>
</comment>
<dbReference type="SUPFAM" id="SSF48403">
    <property type="entry name" value="Ankyrin repeat"/>
    <property type="match status" value="1"/>
</dbReference>
<proteinExistence type="predicted"/>
<feature type="transmembrane region" description="Helical" evidence="4">
    <location>
        <begin position="607"/>
        <end position="631"/>
    </location>
</feature>
<evidence type="ECO:0000256" key="3">
    <source>
        <dbReference type="SAM" id="MobiDB-lite"/>
    </source>
</evidence>
<dbReference type="Proteomes" id="UP001386955">
    <property type="component" value="Unassembled WGS sequence"/>
</dbReference>
<feature type="transmembrane region" description="Helical" evidence="4">
    <location>
        <begin position="651"/>
        <end position="674"/>
    </location>
</feature>
<feature type="domain" description="PGG" evidence="5">
    <location>
        <begin position="568"/>
        <end position="672"/>
    </location>
</feature>
<dbReference type="InterPro" id="IPR002110">
    <property type="entry name" value="Ankyrin_rpt"/>
</dbReference>
<dbReference type="Gene3D" id="1.25.40.20">
    <property type="entry name" value="Ankyrin repeat-containing domain"/>
    <property type="match status" value="2"/>
</dbReference>
<keyword evidence="4" id="KW-0812">Transmembrane</keyword>
<dbReference type="InterPro" id="IPR036770">
    <property type="entry name" value="Ankyrin_rpt-contain_sf"/>
</dbReference>
<dbReference type="PANTHER" id="PTHR24177:SF215">
    <property type="entry name" value="PGG DOMAIN-CONTAINING PROTEIN"/>
    <property type="match status" value="1"/>
</dbReference>
<dbReference type="PANTHER" id="PTHR24177">
    <property type="entry name" value="CASKIN"/>
    <property type="match status" value="1"/>
</dbReference>
<name>A0AAN9XK89_PSOTE</name>
<feature type="coiled-coil region" evidence="2">
    <location>
        <begin position="370"/>
        <end position="414"/>
    </location>
</feature>
<dbReference type="AlphaFoldDB" id="A0AAN9XK89"/>
<keyword evidence="2" id="KW-0175">Coiled coil</keyword>
<organism evidence="6 7">
    <name type="scientific">Psophocarpus tetragonolobus</name>
    <name type="common">Winged bean</name>
    <name type="synonym">Dolichos tetragonolobus</name>
    <dbReference type="NCBI Taxonomy" id="3891"/>
    <lineage>
        <taxon>Eukaryota</taxon>
        <taxon>Viridiplantae</taxon>
        <taxon>Streptophyta</taxon>
        <taxon>Embryophyta</taxon>
        <taxon>Tracheophyta</taxon>
        <taxon>Spermatophyta</taxon>
        <taxon>Magnoliopsida</taxon>
        <taxon>eudicotyledons</taxon>
        <taxon>Gunneridae</taxon>
        <taxon>Pentapetalae</taxon>
        <taxon>rosids</taxon>
        <taxon>fabids</taxon>
        <taxon>Fabales</taxon>
        <taxon>Fabaceae</taxon>
        <taxon>Papilionoideae</taxon>
        <taxon>50 kb inversion clade</taxon>
        <taxon>NPAAA clade</taxon>
        <taxon>indigoferoid/millettioid clade</taxon>
        <taxon>Phaseoleae</taxon>
        <taxon>Psophocarpus</taxon>
    </lineage>
</organism>
<protein>
    <recommendedName>
        <fullName evidence="5">PGG domain-containing protein</fullName>
    </recommendedName>
</protein>
<comment type="subcellular location">
    <subcellularLocation>
        <location evidence="1">Cell membrane</location>
        <topology evidence="1">Peripheral membrane protein</topology>
        <orientation evidence="1">Cytoplasmic side</orientation>
    </subcellularLocation>
</comment>